<protein>
    <submittedName>
        <fullName evidence="2">Uncharacterized protein</fullName>
    </submittedName>
</protein>
<evidence type="ECO:0000313" key="3">
    <source>
        <dbReference type="Proteomes" id="UP000239406"/>
    </source>
</evidence>
<name>A0A2S5T0S4_9BURK</name>
<evidence type="ECO:0000256" key="1">
    <source>
        <dbReference type="SAM" id="MobiDB-lite"/>
    </source>
</evidence>
<dbReference type="AlphaFoldDB" id="A0A2S5T0S4"/>
<accession>A0A2S5T0S4</accession>
<feature type="compositionally biased region" description="Basic and acidic residues" evidence="1">
    <location>
        <begin position="53"/>
        <end position="65"/>
    </location>
</feature>
<feature type="region of interest" description="Disordered" evidence="1">
    <location>
        <begin position="38"/>
        <end position="65"/>
    </location>
</feature>
<dbReference type="RefSeq" id="WP_104358870.1">
    <property type="nucleotide sequence ID" value="NZ_CP064338.1"/>
</dbReference>
<reference evidence="2 3" key="1">
    <citation type="submission" date="2018-02" db="EMBL/GenBank/DDBJ databases">
        <title>Reclassifiation of [Polyangium] brachysporum DSM 7029 as Guopingzhaonella breviflexa gen. nov., sp. nov., a member of the family Comamonadaceae.</title>
        <authorList>
            <person name="Tang B."/>
        </authorList>
    </citation>
    <scope>NUCLEOTIDE SEQUENCE [LARGE SCALE GENOMIC DNA]</scope>
    <source>
        <strain evidence="2 3">DSM 15344</strain>
    </source>
</reference>
<dbReference type="EMBL" id="PSNY01000025">
    <property type="protein sequence ID" value="PPE68519.1"/>
    <property type="molecule type" value="Genomic_DNA"/>
</dbReference>
<gene>
    <name evidence="2" type="ORF">C1702_16820</name>
</gene>
<comment type="caution">
    <text evidence="2">The sequence shown here is derived from an EMBL/GenBank/DDBJ whole genome shotgun (WGS) entry which is preliminary data.</text>
</comment>
<keyword evidence="3" id="KW-1185">Reference proteome</keyword>
<organism evidence="2 3">
    <name type="scientific">Caldimonas thermodepolymerans</name>
    <dbReference type="NCBI Taxonomy" id="215580"/>
    <lineage>
        <taxon>Bacteria</taxon>
        <taxon>Pseudomonadati</taxon>
        <taxon>Pseudomonadota</taxon>
        <taxon>Betaproteobacteria</taxon>
        <taxon>Burkholderiales</taxon>
        <taxon>Sphaerotilaceae</taxon>
        <taxon>Caldimonas</taxon>
    </lineage>
</organism>
<sequence length="65" mass="7212">MGSFVFPTWMQSLLHPDQPSREPDPADLGTVLGLEARLSSEPSPAAPRHRKPHETATDFGDLPRY</sequence>
<dbReference type="Proteomes" id="UP000239406">
    <property type="component" value="Unassembled WGS sequence"/>
</dbReference>
<evidence type="ECO:0000313" key="2">
    <source>
        <dbReference type="EMBL" id="PPE68519.1"/>
    </source>
</evidence>
<proteinExistence type="predicted"/>